<sequence length="80" mass="8849">MPIKTPNKQAACMVLKIRELFVRQRTRTSNAMRARRAEPGITAATGMASIDKPIAILRDEAEGRHLDVDQTVRCDAPMSA</sequence>
<name>A0A7W6E8M0_9HYPH</name>
<dbReference type="Proteomes" id="UP000542776">
    <property type="component" value="Unassembled WGS sequence"/>
</dbReference>
<comment type="caution">
    <text evidence="1">The sequence shown here is derived from an EMBL/GenBank/DDBJ whole genome shotgun (WGS) entry which is preliminary data.</text>
</comment>
<accession>A0A7W6E8M0</accession>
<dbReference type="AlphaFoldDB" id="A0A7W6E8M0"/>
<organism evidence="1 2">
    <name type="scientific">Aureimonas pseudogalii</name>
    <dbReference type="NCBI Taxonomy" id="1744844"/>
    <lineage>
        <taxon>Bacteria</taxon>
        <taxon>Pseudomonadati</taxon>
        <taxon>Pseudomonadota</taxon>
        <taxon>Alphaproteobacteria</taxon>
        <taxon>Hyphomicrobiales</taxon>
        <taxon>Aurantimonadaceae</taxon>
        <taxon>Aureimonas</taxon>
    </lineage>
</organism>
<reference evidence="1 2" key="1">
    <citation type="submission" date="2020-08" db="EMBL/GenBank/DDBJ databases">
        <title>Genomic Encyclopedia of Type Strains, Phase IV (KMG-IV): sequencing the most valuable type-strain genomes for metagenomic binning, comparative biology and taxonomic classification.</title>
        <authorList>
            <person name="Goeker M."/>
        </authorList>
    </citation>
    <scope>NUCLEOTIDE SEQUENCE [LARGE SCALE GENOMIC DNA]</scope>
    <source>
        <strain evidence="1 2">DSM 102238</strain>
    </source>
</reference>
<dbReference type="RefSeq" id="WP_312857387.1">
    <property type="nucleotide sequence ID" value="NZ_JACIEK010000001.1"/>
</dbReference>
<proteinExistence type="predicted"/>
<keyword evidence="2" id="KW-1185">Reference proteome</keyword>
<protein>
    <submittedName>
        <fullName evidence="1">Uncharacterized protein</fullName>
    </submittedName>
</protein>
<evidence type="ECO:0000313" key="2">
    <source>
        <dbReference type="Proteomes" id="UP000542776"/>
    </source>
</evidence>
<dbReference type="EMBL" id="JACIEK010000001">
    <property type="protein sequence ID" value="MBB3996728.1"/>
    <property type="molecule type" value="Genomic_DNA"/>
</dbReference>
<gene>
    <name evidence="1" type="ORF">GGR04_000549</name>
</gene>
<evidence type="ECO:0000313" key="1">
    <source>
        <dbReference type="EMBL" id="MBB3996728.1"/>
    </source>
</evidence>